<feature type="site" description="Interaction with DNA" evidence="7">
    <location>
        <position position="125"/>
    </location>
</feature>
<dbReference type="OrthoDB" id="9806486at2"/>
<dbReference type="SMART" id="SM00434">
    <property type="entry name" value="TOP4c"/>
    <property type="match status" value="1"/>
</dbReference>
<dbReference type="FunCoup" id="A0A2I1DK57">
    <property type="interactions" value="185"/>
</dbReference>
<dbReference type="PANTHER" id="PTHR43493:SF1">
    <property type="entry name" value="DNA TOPOISOMERASE 4 SUBUNIT A"/>
    <property type="match status" value="1"/>
</dbReference>
<comment type="caution">
    <text evidence="11">The sequence shown here is derived from an EMBL/GenBank/DDBJ whole genome shotgun (WGS) entry which is preliminary data.</text>
</comment>
<dbReference type="GO" id="GO:0009330">
    <property type="term" value="C:DNA topoisomerase type II (double strand cut, ATP-hydrolyzing) complex"/>
    <property type="evidence" value="ECO:0007669"/>
    <property type="project" value="TreeGrafter"/>
</dbReference>
<feature type="active site" description="O-(5'-phospho-DNA)-tyrosine intermediate" evidence="7 8">
    <location>
        <position position="167"/>
    </location>
</feature>
<dbReference type="GO" id="GO:0007059">
    <property type="term" value="P:chromosome segregation"/>
    <property type="evidence" value="ECO:0007669"/>
    <property type="project" value="UniProtKB-UniRule"/>
</dbReference>
<dbReference type="GO" id="GO:0003677">
    <property type="term" value="F:DNA binding"/>
    <property type="evidence" value="ECO:0007669"/>
    <property type="project" value="UniProtKB-UniRule"/>
</dbReference>
<comment type="similarity">
    <text evidence="7">Belongs to the type II topoisomerase GyrA/ParC subunit family. ParC type 1 subfamily.</text>
</comment>
<keyword evidence="6 7" id="KW-0413">Isomerase</keyword>
<evidence type="ECO:0000256" key="1">
    <source>
        <dbReference type="ARBA" id="ARBA00000185"/>
    </source>
</evidence>
<evidence type="ECO:0000256" key="6">
    <source>
        <dbReference type="ARBA" id="ARBA00023235"/>
    </source>
</evidence>
<evidence type="ECO:0000256" key="5">
    <source>
        <dbReference type="ARBA" id="ARBA00023136"/>
    </source>
</evidence>
<dbReference type="GO" id="GO:0005737">
    <property type="term" value="C:cytoplasm"/>
    <property type="evidence" value="ECO:0007669"/>
    <property type="project" value="TreeGrafter"/>
</dbReference>
<feature type="region of interest" description="Disordered" evidence="9">
    <location>
        <begin position="1"/>
        <end position="57"/>
    </location>
</feature>
<dbReference type="CDD" id="cd00187">
    <property type="entry name" value="TOP4c"/>
    <property type="match status" value="1"/>
</dbReference>
<evidence type="ECO:0000256" key="7">
    <source>
        <dbReference type="HAMAP-Rule" id="MF_00936"/>
    </source>
</evidence>
<dbReference type="GO" id="GO:0005524">
    <property type="term" value="F:ATP binding"/>
    <property type="evidence" value="ECO:0007669"/>
    <property type="project" value="InterPro"/>
</dbReference>
<dbReference type="PROSITE" id="PS52040">
    <property type="entry name" value="TOPO_IIA"/>
    <property type="match status" value="1"/>
</dbReference>
<evidence type="ECO:0000256" key="2">
    <source>
        <dbReference type="ARBA" id="ARBA00022475"/>
    </source>
</evidence>
<dbReference type="InterPro" id="IPR013758">
    <property type="entry name" value="Topo_IIA_A/C_ab"/>
</dbReference>
<dbReference type="NCBIfam" id="TIGR01062">
    <property type="entry name" value="parC_Gneg"/>
    <property type="match status" value="1"/>
</dbReference>
<dbReference type="Proteomes" id="UP000234329">
    <property type="component" value="Unassembled WGS sequence"/>
</dbReference>
<dbReference type="EMBL" id="MXAV01000040">
    <property type="protein sequence ID" value="PKY10259.1"/>
    <property type="molecule type" value="Genomic_DNA"/>
</dbReference>
<dbReference type="GO" id="GO:0019897">
    <property type="term" value="C:extrinsic component of plasma membrane"/>
    <property type="evidence" value="ECO:0007669"/>
    <property type="project" value="UniProtKB-UniRule"/>
</dbReference>
<comment type="subcellular location">
    <subcellularLocation>
        <location evidence="7">Cell membrane</location>
        <topology evidence="7">Peripheral membrane protein</topology>
    </subcellularLocation>
</comment>
<dbReference type="NCBIfam" id="NF004044">
    <property type="entry name" value="PRK05561.1"/>
    <property type="match status" value="1"/>
</dbReference>
<dbReference type="AlphaFoldDB" id="A0A2I1DK57"/>
<evidence type="ECO:0000313" key="11">
    <source>
        <dbReference type="EMBL" id="PKY10259.1"/>
    </source>
</evidence>
<comment type="function">
    <text evidence="7">Topoisomerase IV is essential for chromosome segregation. It relaxes supercoiled DNA. Performs the decatenation events required during the replication of a circular DNA molecule.</text>
</comment>
<dbReference type="Pfam" id="PF00521">
    <property type="entry name" value="DNA_topoisoIV"/>
    <property type="match status" value="1"/>
</dbReference>
<dbReference type="EC" id="5.6.2.2" evidence="7"/>
<keyword evidence="5 7" id="KW-0472">Membrane</keyword>
<gene>
    <name evidence="7" type="primary">parC</name>
    <name evidence="11" type="ORF">B1757_11125</name>
</gene>
<dbReference type="PANTHER" id="PTHR43493">
    <property type="entry name" value="DNA GYRASE/TOPOISOMERASE SUBUNIT A"/>
    <property type="match status" value="1"/>
</dbReference>
<evidence type="ECO:0000256" key="3">
    <source>
        <dbReference type="ARBA" id="ARBA00023029"/>
    </source>
</evidence>
<dbReference type="InParanoid" id="A0A2I1DK57"/>
<dbReference type="Gene3D" id="3.30.1360.40">
    <property type="match status" value="1"/>
</dbReference>
<feature type="region of interest" description="Disordered" evidence="9">
    <location>
        <begin position="325"/>
        <end position="349"/>
    </location>
</feature>
<comment type="catalytic activity">
    <reaction evidence="1 7 8">
        <text>ATP-dependent breakage, passage and rejoining of double-stranded DNA.</text>
        <dbReference type="EC" id="5.6.2.2"/>
    </reaction>
</comment>
<feature type="domain" description="Topo IIA-type catalytic" evidence="10">
    <location>
        <begin position="79"/>
        <end position="566"/>
    </location>
</feature>
<dbReference type="Gene3D" id="1.10.268.10">
    <property type="entry name" value="Topoisomerase, domain 3"/>
    <property type="match status" value="1"/>
</dbReference>
<dbReference type="GO" id="GO:0003918">
    <property type="term" value="F:DNA topoisomerase type II (double strand cut, ATP-hydrolyzing) activity"/>
    <property type="evidence" value="ECO:0007669"/>
    <property type="project" value="UniProtKB-UniRule"/>
</dbReference>
<dbReference type="SUPFAM" id="SSF56719">
    <property type="entry name" value="Type II DNA topoisomerase"/>
    <property type="match status" value="1"/>
</dbReference>
<sequence>MSNTLDLFAGMGAEDADSQHPASTQQASSASSDADVSPPPPPSPAGNGESPKDPNPPLAEYAAKAYLAYAMSVVTGRAIPALADGQKPVQRRILFAMRDMGLQRSPKHVKSARVVGEVIGKWHPHGDTSVYDAMVRMAQHFTLRYPVVDGQGNFGSLDGDSAAAMRYTEANLTPISELLLGEIDEGTVDFRSNYDGTLEEPVTLPARLPFLLMNGASGIAVGMATEIPPHNLRELAAVCAQLAATPEMTDAAILDAIPGPDFPGGGQIISAPEQIREAYQSGRGSIRVRARWEVEKLARGEWRISIHELPPGVSTAQILSEIENLSNPQPRGEGKKKTLSAEQQSSKTAMLSQIETVRDESGKDHAVRIVIEPRSRNQNPQQLMTYLLARTSLESNQSVNLTVLDLEGRAPCLSLTEILRQWVTYRLRTVRRRSQFRLDKTLARIHILEGRLRVLLDIDAVIRVIRESDDPKTDLIQHFALTEIQAEDILEIRLRQLARLAGIELEKELRDKRDNADYLAGLLAHEERLRALLVEEISADAEKFGDNRRTLLQADAAITGKSVQTIVAAVTDEPVTVIVSRKGWLRSRAGHGIATDSLTFKEGDQLLQVFEVRSVDQLVLLDQTGRAYSLPVSQIPGGRGDGVPASSQVDFQNGATMQSVACGPSDSLWLVASSGAYAFITALENMTGRNRAGKAFLSLEADEYPLPLLPVSDLSAEILCVSSDGHGLLFPVAEIKQLPKGKGVKLMTLVPQAHLQNLFIQPEAQALPRAIRKNRLETCRGKRAGKGRSLR</sequence>
<dbReference type="GO" id="GO:0006265">
    <property type="term" value="P:DNA topological change"/>
    <property type="evidence" value="ECO:0007669"/>
    <property type="project" value="UniProtKB-UniRule"/>
</dbReference>
<name>A0A2I1DK57_9PROT</name>
<reference evidence="11 12" key="1">
    <citation type="submission" date="2017-03" db="EMBL/GenBank/DDBJ databases">
        <title>Draft genime sequence of the acidophilic sulfur-oxidizing bacterium Acidithiobacillus sp. SH, isolated from seawater.</title>
        <authorList>
            <person name="Sharmin S."/>
            <person name="Tokuhisa M."/>
            <person name="Kanao T."/>
            <person name="Kamimura K."/>
        </authorList>
    </citation>
    <scope>NUCLEOTIDE SEQUENCE [LARGE SCALE GENOMIC DNA]</scope>
    <source>
        <strain evidence="11 12">SH</strain>
    </source>
</reference>
<protein>
    <recommendedName>
        <fullName evidence="7">DNA topoisomerase 4 subunit A</fullName>
        <ecNumber evidence="7">5.6.2.2</ecNumber>
    </recommendedName>
    <alternativeName>
        <fullName evidence="7">Topoisomerase IV subunit A</fullName>
    </alternativeName>
</protein>
<feature type="compositionally biased region" description="Polar residues" evidence="9">
    <location>
        <begin position="340"/>
        <end position="349"/>
    </location>
</feature>
<dbReference type="SUPFAM" id="SSF101904">
    <property type="entry name" value="GyrA/ParC C-terminal domain-like"/>
    <property type="match status" value="1"/>
</dbReference>
<proteinExistence type="inferred from homology"/>
<evidence type="ECO:0000256" key="9">
    <source>
        <dbReference type="SAM" id="MobiDB-lite"/>
    </source>
</evidence>
<evidence type="ECO:0000259" key="10">
    <source>
        <dbReference type="PROSITE" id="PS52040"/>
    </source>
</evidence>
<keyword evidence="12" id="KW-1185">Reference proteome</keyword>
<evidence type="ECO:0000313" key="12">
    <source>
        <dbReference type="Proteomes" id="UP000234329"/>
    </source>
</evidence>
<dbReference type="Gene3D" id="2.120.10.90">
    <property type="entry name" value="DNA gyrase/topoisomerase IV, subunit A, C-terminal"/>
    <property type="match status" value="1"/>
</dbReference>
<dbReference type="InterPro" id="IPR050220">
    <property type="entry name" value="Type_II_DNA_Topoisomerases"/>
</dbReference>
<feature type="site" description="Interaction with DNA" evidence="7">
    <location>
        <position position="87"/>
    </location>
</feature>
<comment type="subunit">
    <text evidence="7">Heterotetramer composed of ParC and ParE.</text>
</comment>
<dbReference type="InterPro" id="IPR013760">
    <property type="entry name" value="Topo_IIA-like_dom_sf"/>
</dbReference>
<accession>A0A2I1DK57</accession>
<keyword evidence="3 7" id="KW-0799">Topoisomerase</keyword>
<dbReference type="HAMAP" id="MF_00936">
    <property type="entry name" value="ParC_type1"/>
    <property type="match status" value="1"/>
</dbReference>
<evidence type="ECO:0000256" key="8">
    <source>
        <dbReference type="PROSITE-ProRule" id="PRU01384"/>
    </source>
</evidence>
<dbReference type="InterPro" id="IPR005742">
    <property type="entry name" value="TopoIV_A_Gneg"/>
</dbReference>
<feature type="site" description="Transition state stabilizer" evidence="7">
    <location>
        <position position="166"/>
    </location>
</feature>
<dbReference type="InterPro" id="IPR035516">
    <property type="entry name" value="Gyrase/topoIV_suA_C"/>
</dbReference>
<feature type="site" description="Interaction with DNA" evidence="7">
    <location>
        <position position="123"/>
    </location>
</feature>
<feature type="compositionally biased region" description="Low complexity" evidence="9">
    <location>
        <begin position="21"/>
        <end position="36"/>
    </location>
</feature>
<dbReference type="InterPro" id="IPR002205">
    <property type="entry name" value="Topo_IIA_dom_A"/>
</dbReference>
<dbReference type="InterPro" id="IPR013757">
    <property type="entry name" value="Topo_IIA_A_a_sf"/>
</dbReference>
<dbReference type="RefSeq" id="WP_101538377.1">
    <property type="nucleotide sequence ID" value="NZ_MXAV01000040.1"/>
</dbReference>
<dbReference type="Gene3D" id="3.90.199.10">
    <property type="entry name" value="Topoisomerase II, domain 5"/>
    <property type="match status" value="1"/>
</dbReference>
<evidence type="ECO:0000256" key="4">
    <source>
        <dbReference type="ARBA" id="ARBA00023125"/>
    </source>
</evidence>
<dbReference type="GO" id="GO:0005694">
    <property type="term" value="C:chromosome"/>
    <property type="evidence" value="ECO:0007669"/>
    <property type="project" value="InterPro"/>
</dbReference>
<keyword evidence="4 7" id="KW-0238">DNA-binding</keyword>
<keyword evidence="2 7" id="KW-1003">Cell membrane</keyword>
<organism evidence="11 12">
    <name type="scientific">Acidithiobacillus marinus</name>
    <dbReference type="NCBI Taxonomy" id="187490"/>
    <lineage>
        <taxon>Bacteria</taxon>
        <taxon>Pseudomonadati</taxon>
        <taxon>Pseudomonadota</taxon>
        <taxon>Acidithiobacillia</taxon>
        <taxon>Acidithiobacillales</taxon>
        <taxon>Acidithiobacillaceae</taxon>
        <taxon>Acidithiobacillus</taxon>
    </lineage>
</organism>